<feature type="chain" id="PRO_5012056354" description="Secreted protein" evidence="1">
    <location>
        <begin position="20"/>
        <end position="118"/>
    </location>
</feature>
<evidence type="ECO:0000313" key="2">
    <source>
        <dbReference type="EMBL" id="ORZ32168.1"/>
    </source>
</evidence>
<name>A0A1Y2HC64_9FUNG</name>
<feature type="signal peptide" evidence="1">
    <location>
        <begin position="1"/>
        <end position="19"/>
    </location>
</feature>
<proteinExistence type="predicted"/>
<dbReference type="AlphaFoldDB" id="A0A1Y2HC64"/>
<accession>A0A1Y2HC64</accession>
<organism evidence="2 3">
    <name type="scientific">Catenaria anguillulae PL171</name>
    <dbReference type="NCBI Taxonomy" id="765915"/>
    <lineage>
        <taxon>Eukaryota</taxon>
        <taxon>Fungi</taxon>
        <taxon>Fungi incertae sedis</taxon>
        <taxon>Blastocladiomycota</taxon>
        <taxon>Blastocladiomycetes</taxon>
        <taxon>Blastocladiales</taxon>
        <taxon>Catenariaceae</taxon>
        <taxon>Catenaria</taxon>
    </lineage>
</organism>
<protein>
    <recommendedName>
        <fullName evidence="4">Secreted protein</fullName>
    </recommendedName>
</protein>
<evidence type="ECO:0000256" key="1">
    <source>
        <dbReference type="SAM" id="SignalP"/>
    </source>
</evidence>
<evidence type="ECO:0000313" key="3">
    <source>
        <dbReference type="Proteomes" id="UP000193411"/>
    </source>
</evidence>
<reference evidence="2 3" key="1">
    <citation type="submission" date="2016-07" db="EMBL/GenBank/DDBJ databases">
        <title>Pervasive Adenine N6-methylation of Active Genes in Fungi.</title>
        <authorList>
            <consortium name="DOE Joint Genome Institute"/>
            <person name="Mondo S.J."/>
            <person name="Dannebaum R.O."/>
            <person name="Kuo R.C."/>
            <person name="Labutti K."/>
            <person name="Haridas S."/>
            <person name="Kuo A."/>
            <person name="Salamov A."/>
            <person name="Ahrendt S.R."/>
            <person name="Lipzen A."/>
            <person name="Sullivan W."/>
            <person name="Andreopoulos W.B."/>
            <person name="Clum A."/>
            <person name="Lindquist E."/>
            <person name="Daum C."/>
            <person name="Ramamoorthy G.K."/>
            <person name="Gryganskyi A."/>
            <person name="Culley D."/>
            <person name="Magnuson J.K."/>
            <person name="James T.Y."/>
            <person name="O'Malley M.A."/>
            <person name="Stajich J.E."/>
            <person name="Spatafora J.W."/>
            <person name="Visel A."/>
            <person name="Grigoriev I.V."/>
        </authorList>
    </citation>
    <scope>NUCLEOTIDE SEQUENCE [LARGE SCALE GENOMIC DNA]</scope>
    <source>
        <strain evidence="2 3">PL171</strain>
    </source>
</reference>
<dbReference type="EMBL" id="MCFL01000050">
    <property type="protein sequence ID" value="ORZ32168.1"/>
    <property type="molecule type" value="Genomic_DNA"/>
</dbReference>
<comment type="caution">
    <text evidence="2">The sequence shown here is derived from an EMBL/GenBank/DDBJ whole genome shotgun (WGS) entry which is preliminary data.</text>
</comment>
<gene>
    <name evidence="2" type="ORF">BCR44DRAFT_1253357</name>
</gene>
<sequence length="118" mass="13758">MPWRRLVFTPQRLPSLALGLPSCSWWRWCLGGWYGGGARPPCLPRKCSELGVWNERRIRCLDSVISSQSVSLYRMCSILYEWISRLHIFYITHCGSKSAIGTWQLERIARHARHMTHA</sequence>
<dbReference type="Proteomes" id="UP000193411">
    <property type="component" value="Unassembled WGS sequence"/>
</dbReference>
<evidence type="ECO:0008006" key="4">
    <source>
        <dbReference type="Google" id="ProtNLM"/>
    </source>
</evidence>
<keyword evidence="1" id="KW-0732">Signal</keyword>
<keyword evidence="3" id="KW-1185">Reference proteome</keyword>